<evidence type="ECO:0000313" key="1">
    <source>
        <dbReference type="EMBL" id="RFN51309.1"/>
    </source>
</evidence>
<sequence>MKLLCSVSPLCYEGNTDWSQSLKETVWAILESLLKTGKISASLRAHVVEAVLYFCERDSVSIRHIAVKQAKILLRKSMPYYLHASVVLFRSILHRADGELAKSEAHIRDFVWRGPRPTTRRDHALEGRIHISQTENKIKCYDNDVPSLTYKVQPHDTSSPLVILMQLRAVEILQSELDRIDKFDRMRRGFRRLMLALVEANIGLTRLDTAEATLQELLGDLNPGSDDIHDQQLHMRILPASARIAHLKLDPGQAVLR</sequence>
<evidence type="ECO:0000313" key="2">
    <source>
        <dbReference type="Proteomes" id="UP000265631"/>
    </source>
</evidence>
<accession>A0A395MVR3</accession>
<name>A0A395MVR3_9HYPO</name>
<keyword evidence="2" id="KW-1185">Reference proteome</keyword>
<reference evidence="1 2" key="1">
    <citation type="journal article" date="2018" name="PLoS Pathog.">
        <title>Evolution of structural diversity of trichothecenes, a family of toxins produced by plant pathogenic and entomopathogenic fungi.</title>
        <authorList>
            <person name="Proctor R.H."/>
            <person name="McCormick S.P."/>
            <person name="Kim H.S."/>
            <person name="Cardoza R.E."/>
            <person name="Stanley A.M."/>
            <person name="Lindo L."/>
            <person name="Kelly A."/>
            <person name="Brown D.W."/>
            <person name="Lee T."/>
            <person name="Vaughan M.M."/>
            <person name="Alexander N.J."/>
            <person name="Busman M."/>
            <person name="Gutierrez S."/>
        </authorList>
    </citation>
    <scope>NUCLEOTIDE SEQUENCE [LARGE SCALE GENOMIC DNA]</scope>
    <source>
        <strain evidence="1 2">NRRL 13405</strain>
    </source>
</reference>
<protein>
    <submittedName>
        <fullName evidence="1">Abc multidrug transporter</fullName>
    </submittedName>
</protein>
<proteinExistence type="predicted"/>
<dbReference type="AlphaFoldDB" id="A0A395MVR3"/>
<comment type="caution">
    <text evidence="1">The sequence shown here is derived from an EMBL/GenBank/DDBJ whole genome shotgun (WGS) entry which is preliminary data.</text>
</comment>
<dbReference type="Proteomes" id="UP000265631">
    <property type="component" value="Unassembled WGS sequence"/>
</dbReference>
<organism evidence="1 2">
    <name type="scientific">Fusarium flagelliforme</name>
    <dbReference type="NCBI Taxonomy" id="2675880"/>
    <lineage>
        <taxon>Eukaryota</taxon>
        <taxon>Fungi</taxon>
        <taxon>Dikarya</taxon>
        <taxon>Ascomycota</taxon>
        <taxon>Pezizomycotina</taxon>
        <taxon>Sordariomycetes</taxon>
        <taxon>Hypocreomycetidae</taxon>
        <taxon>Hypocreales</taxon>
        <taxon>Nectriaceae</taxon>
        <taxon>Fusarium</taxon>
        <taxon>Fusarium incarnatum-equiseti species complex</taxon>
    </lineage>
</organism>
<dbReference type="EMBL" id="PXXK01000113">
    <property type="protein sequence ID" value="RFN51309.1"/>
    <property type="molecule type" value="Genomic_DNA"/>
</dbReference>
<dbReference type="STRING" id="2594813.A0A395MVR3"/>
<gene>
    <name evidence="1" type="ORF">FIE12Z_4424</name>
</gene>